<dbReference type="SUPFAM" id="SSF53448">
    <property type="entry name" value="Nucleotide-diphospho-sugar transferases"/>
    <property type="match status" value="1"/>
</dbReference>
<accession>A0A8K1CIY7</accession>
<proteinExistence type="inferred from homology"/>
<keyword evidence="2" id="KW-0328">Glycosyltransferase</keyword>
<evidence type="ECO:0000256" key="3">
    <source>
        <dbReference type="ARBA" id="ARBA00022679"/>
    </source>
</evidence>
<dbReference type="EMBL" id="SPLM01000040">
    <property type="protein sequence ID" value="TMW64434.1"/>
    <property type="molecule type" value="Genomic_DNA"/>
</dbReference>
<dbReference type="InterPro" id="IPR050834">
    <property type="entry name" value="Glycosyltransf_2"/>
</dbReference>
<dbReference type="Pfam" id="PF00535">
    <property type="entry name" value="Glycos_transf_2"/>
    <property type="match status" value="1"/>
</dbReference>
<evidence type="ECO:0000313" key="5">
    <source>
        <dbReference type="EMBL" id="TMW64434.1"/>
    </source>
</evidence>
<evidence type="ECO:0000313" key="6">
    <source>
        <dbReference type="Proteomes" id="UP000794436"/>
    </source>
</evidence>
<sequence>MTSPRVHIISFSMDRVFQLSEYLRTLHAYVTLDGQRISEEPQWARITIICRCSTPAIRTYYEQVAAEYPNVAFLYEDEATTRDFAECLLECLGLEDTSIEQATQEATSSASASTPCPYVLLNVDDAFFFDDIDLAKAIQFLDATDGTEPVMKTCTTSGESTAESLPLWNFAFHLKLAPSIWRSHMSNQPMLPLPPMATVLPPGLDAVSMALSAEESDRLFLTFDPARGVLDWSYPWELSGSVYRYDTIARVISAIQTQFGRQGISRPNHLELRGHQIVHGQWMNQTHRLRCACLPRPKMHVFAINQVQDIYDNRLYTTERRSMDDPRGSNEFLGSSAGDLGHLLRLYETQETLDESYYRRHRFSSVHIGTLVLASAANQARVRGSVDWTADHMPLVSVVMPVFNMGRYVEQALRSVMQQSYSQMEIIVIDDASSDETSKILTRLVGQDPRIKYVRNESNKGIAASLNRGFTVAQGTFVARMDADDVAFPDRIQRQIHFMLEHPHVDILGTSILVGHEGDSECESELTNGVKTQEKATSIVMETAVYPTSSLATKWQLLFGCFLAHPTVMMHRRVLNTIVASNSELYSTKTPSCEDYDLWLRCAYRHNLTIMSLGDVLLYHRKHEKQISAMHRLQQLQQTQTTAMTWFQLLTNSEDTASSIKAIKPLLEPEAEFTVEEFARAIDMLEQLQSRLMTPESPTPPAPSLSPVMNGNGNAARPSMEDMVLCRGSVSSPVASRVTQEDTLRNDEWEAETRYVQGDAASRHGEMAFKAMLVDSTEGARLWSAYAAKYPEVSRAAFSKLMKKPAAAKKQ</sequence>
<organism evidence="5 6">
    <name type="scientific">Pythium oligandrum</name>
    <name type="common">Mycoparasitic fungus</name>
    <dbReference type="NCBI Taxonomy" id="41045"/>
    <lineage>
        <taxon>Eukaryota</taxon>
        <taxon>Sar</taxon>
        <taxon>Stramenopiles</taxon>
        <taxon>Oomycota</taxon>
        <taxon>Peronosporomycetes</taxon>
        <taxon>Pythiales</taxon>
        <taxon>Pythiaceae</taxon>
        <taxon>Pythium</taxon>
    </lineage>
</organism>
<dbReference type="PANTHER" id="PTHR43685:SF5">
    <property type="entry name" value="GLYCOSYLTRANSFERASE EPSE-RELATED"/>
    <property type="match status" value="1"/>
</dbReference>
<feature type="domain" description="Glycosyltransferase 2-like" evidence="4">
    <location>
        <begin position="397"/>
        <end position="517"/>
    </location>
</feature>
<dbReference type="Gene3D" id="3.90.550.10">
    <property type="entry name" value="Spore Coat Polysaccharide Biosynthesis Protein SpsA, Chain A"/>
    <property type="match status" value="1"/>
</dbReference>
<comment type="caution">
    <text evidence="5">The sequence shown here is derived from an EMBL/GenBank/DDBJ whole genome shotgun (WGS) entry which is preliminary data.</text>
</comment>
<dbReference type="CDD" id="cd00761">
    <property type="entry name" value="Glyco_tranf_GTA_type"/>
    <property type="match status" value="1"/>
</dbReference>
<dbReference type="OrthoDB" id="60542at2759"/>
<comment type="similarity">
    <text evidence="1">Belongs to the glycosyltransferase 2 family.</text>
</comment>
<gene>
    <name evidence="5" type="ORF">Poli38472_013056</name>
</gene>
<dbReference type="AlphaFoldDB" id="A0A8K1CIY7"/>
<evidence type="ECO:0000256" key="2">
    <source>
        <dbReference type="ARBA" id="ARBA00022676"/>
    </source>
</evidence>
<dbReference type="PANTHER" id="PTHR43685">
    <property type="entry name" value="GLYCOSYLTRANSFERASE"/>
    <property type="match status" value="1"/>
</dbReference>
<dbReference type="InterPro" id="IPR001173">
    <property type="entry name" value="Glyco_trans_2-like"/>
</dbReference>
<keyword evidence="6" id="KW-1185">Reference proteome</keyword>
<reference evidence="5" key="1">
    <citation type="submission" date="2019-03" db="EMBL/GenBank/DDBJ databases">
        <title>Long read genome sequence of the mycoparasitic Pythium oligandrum ATCC 38472 isolated from sugarbeet rhizosphere.</title>
        <authorList>
            <person name="Gaulin E."/>
        </authorList>
    </citation>
    <scope>NUCLEOTIDE SEQUENCE</scope>
    <source>
        <strain evidence="5">ATCC 38472_TT</strain>
    </source>
</reference>
<evidence type="ECO:0000259" key="4">
    <source>
        <dbReference type="Pfam" id="PF00535"/>
    </source>
</evidence>
<dbReference type="Proteomes" id="UP000794436">
    <property type="component" value="Unassembled WGS sequence"/>
</dbReference>
<dbReference type="InterPro" id="IPR029044">
    <property type="entry name" value="Nucleotide-diphossugar_trans"/>
</dbReference>
<protein>
    <recommendedName>
        <fullName evidence="4">Glycosyltransferase 2-like domain-containing protein</fullName>
    </recommendedName>
</protein>
<name>A0A8K1CIY7_PYTOL</name>
<dbReference type="GO" id="GO:0016757">
    <property type="term" value="F:glycosyltransferase activity"/>
    <property type="evidence" value="ECO:0007669"/>
    <property type="project" value="UniProtKB-KW"/>
</dbReference>
<evidence type="ECO:0000256" key="1">
    <source>
        <dbReference type="ARBA" id="ARBA00006739"/>
    </source>
</evidence>
<keyword evidence="3" id="KW-0808">Transferase</keyword>